<evidence type="ECO:0000259" key="1">
    <source>
        <dbReference type="Pfam" id="PF03101"/>
    </source>
</evidence>
<dbReference type="InterPro" id="IPR004330">
    <property type="entry name" value="FAR1_DNA_bnd_dom"/>
</dbReference>
<evidence type="ECO:0000313" key="3">
    <source>
        <dbReference type="Proteomes" id="UP000316621"/>
    </source>
</evidence>
<accession>A0A4Y7JLQ5</accession>
<dbReference type="Gramene" id="RZC60901">
    <property type="protein sequence ID" value="RZC60901"/>
    <property type="gene ID" value="C5167_022643"/>
</dbReference>
<dbReference type="Pfam" id="PF03101">
    <property type="entry name" value="FAR1"/>
    <property type="match status" value="1"/>
</dbReference>
<dbReference type="EMBL" id="CM010719">
    <property type="protein sequence ID" value="RZC60901.1"/>
    <property type="molecule type" value="Genomic_DNA"/>
</dbReference>
<keyword evidence="3" id="KW-1185">Reference proteome</keyword>
<feature type="domain" description="FAR1" evidence="1">
    <location>
        <begin position="65"/>
        <end position="150"/>
    </location>
</feature>
<dbReference type="PANTHER" id="PTHR46328">
    <property type="entry name" value="FAR-RED IMPAIRED RESPONSIVE (FAR1) FAMILY PROTEIN-RELATED"/>
    <property type="match status" value="1"/>
</dbReference>
<dbReference type="OMA" id="GQWELES"/>
<dbReference type="Proteomes" id="UP000316621">
    <property type="component" value="Chromosome 5"/>
</dbReference>
<dbReference type="AlphaFoldDB" id="A0A4Y7JLQ5"/>
<reference evidence="2 3" key="1">
    <citation type="journal article" date="2018" name="Science">
        <title>The opium poppy genome and morphinan production.</title>
        <authorList>
            <person name="Guo L."/>
            <person name="Winzer T."/>
            <person name="Yang X."/>
            <person name="Li Y."/>
            <person name="Ning Z."/>
            <person name="He Z."/>
            <person name="Teodor R."/>
            <person name="Lu Y."/>
            <person name="Bowser T.A."/>
            <person name="Graham I.A."/>
            <person name="Ye K."/>
        </authorList>
    </citation>
    <scope>NUCLEOTIDE SEQUENCE [LARGE SCALE GENOMIC DNA]</scope>
    <source>
        <strain evidence="3">cv. HN1</strain>
        <tissue evidence="2">Leaves</tissue>
    </source>
</reference>
<sequence>MPVKSMSGRECNNQWDLNLIPNEVVDQNCNNLDRCNDGQWELESEGSDDDEVKGTVFQSEEKMYEFYNQYARRVGFSICRGAVKRTKDDKIRKRVILCSKQGFKERHNKGTPPKARPDMHTGCMARIQCIAKGDQFVVTKFIQEHNHKLVDSTEGHLLRSQRKILPQQTTFMESLHSGGCGPTQIFGLQST</sequence>
<dbReference type="PANTHER" id="PTHR46328:SF30">
    <property type="entry name" value="OS04G0641500 PROTEIN"/>
    <property type="match status" value="1"/>
</dbReference>
<protein>
    <recommendedName>
        <fullName evidence="1">FAR1 domain-containing protein</fullName>
    </recommendedName>
</protein>
<organism evidence="2 3">
    <name type="scientific">Papaver somniferum</name>
    <name type="common">Opium poppy</name>
    <dbReference type="NCBI Taxonomy" id="3469"/>
    <lineage>
        <taxon>Eukaryota</taxon>
        <taxon>Viridiplantae</taxon>
        <taxon>Streptophyta</taxon>
        <taxon>Embryophyta</taxon>
        <taxon>Tracheophyta</taxon>
        <taxon>Spermatophyta</taxon>
        <taxon>Magnoliopsida</taxon>
        <taxon>Ranunculales</taxon>
        <taxon>Papaveraceae</taxon>
        <taxon>Papaveroideae</taxon>
        <taxon>Papaver</taxon>
    </lineage>
</organism>
<evidence type="ECO:0000313" key="2">
    <source>
        <dbReference type="EMBL" id="RZC60901.1"/>
    </source>
</evidence>
<name>A0A4Y7JLQ5_PAPSO</name>
<proteinExistence type="predicted"/>
<gene>
    <name evidence="2" type="ORF">C5167_022643</name>
</gene>